<proteinExistence type="predicted"/>
<name>A0A6G9AZ01_9BACT</name>
<evidence type="ECO:0000256" key="1">
    <source>
        <dbReference type="SAM" id="MobiDB-lite"/>
    </source>
</evidence>
<dbReference type="EMBL" id="CP050063">
    <property type="protein sequence ID" value="QIP17692.1"/>
    <property type="molecule type" value="Genomic_DNA"/>
</dbReference>
<evidence type="ECO:0000313" key="4">
    <source>
        <dbReference type="Proteomes" id="UP000501802"/>
    </source>
</evidence>
<dbReference type="Pfam" id="PF08800">
    <property type="entry name" value="BT4734-like_N"/>
    <property type="match status" value="1"/>
</dbReference>
<dbReference type="InterPro" id="IPR014907">
    <property type="entry name" value="BT4734-like_N"/>
</dbReference>
<protein>
    <recommendedName>
        <fullName evidence="2">BT4734-like N-terminal domain-containing protein</fullName>
    </recommendedName>
</protein>
<feature type="domain" description="BT4734-like N-terminal" evidence="2">
    <location>
        <begin position="14"/>
        <end position="134"/>
    </location>
</feature>
<sequence>MRAESDKTKRDLDKATLPAITPSGDFEYRSASKLKPNGHSGLIQFDIDLKDNPHIRNYADLKAQIAKLPFVAYCGLSVSGTGYWGLVPIAFPERHGQHFDALKRVFAHYKINLDDKPRNVASLRGYSYDPAGYFSSQVMLFELYDEPKPQPARSFDYSRFQDQDDSALISRIVRYAESASEGNRHATLFSASRLAGGYIAAGRLDEQTVVYALETIASEWPMHSKSQKTIRDGIRYGQTAPIYPEERTIPLTIHKKTCTPPAYKTYKRTPPPRPRLRFNPEEGELLDVVIPDSSPWDDHKRGEGTSTYSLVDSPNREEFARLLSIAPDQLPLYQFNSKSTQA</sequence>
<gene>
    <name evidence="3" type="ORF">G8759_06125</name>
</gene>
<evidence type="ECO:0000313" key="3">
    <source>
        <dbReference type="EMBL" id="QIP17692.1"/>
    </source>
</evidence>
<feature type="region of interest" description="Disordered" evidence="1">
    <location>
        <begin position="291"/>
        <end position="311"/>
    </location>
</feature>
<dbReference type="KEGG" id="spib:G8759_06125"/>
<dbReference type="Proteomes" id="UP000501802">
    <property type="component" value="Chromosome"/>
</dbReference>
<keyword evidence="4" id="KW-1185">Reference proteome</keyword>
<accession>A0A6G9AZ01</accession>
<evidence type="ECO:0000259" key="2">
    <source>
        <dbReference type="Pfam" id="PF08800"/>
    </source>
</evidence>
<dbReference type="AlphaFoldDB" id="A0A6G9AZ01"/>
<organism evidence="3 4">
    <name type="scientific">Spirosoma aureum</name>
    <dbReference type="NCBI Taxonomy" id="2692134"/>
    <lineage>
        <taxon>Bacteria</taxon>
        <taxon>Pseudomonadati</taxon>
        <taxon>Bacteroidota</taxon>
        <taxon>Cytophagia</taxon>
        <taxon>Cytophagales</taxon>
        <taxon>Cytophagaceae</taxon>
        <taxon>Spirosoma</taxon>
    </lineage>
</organism>
<reference evidence="3 4" key="1">
    <citation type="submission" date="2020-03" db="EMBL/GenBank/DDBJ databases">
        <authorList>
            <person name="Kim M.K."/>
        </authorList>
    </citation>
    <scope>NUCLEOTIDE SEQUENCE [LARGE SCALE GENOMIC DNA]</scope>
    <source>
        <strain evidence="3 4">BT328</strain>
    </source>
</reference>